<evidence type="ECO:0000313" key="3">
    <source>
        <dbReference type="EMBL" id="ONM26581.1"/>
    </source>
</evidence>
<feature type="compositionally biased region" description="Basic residues" evidence="1">
    <location>
        <begin position="143"/>
        <end position="154"/>
    </location>
</feature>
<gene>
    <name evidence="3" type="ORF">ZEAMMB73_Zm00001d007346</name>
</gene>
<organism evidence="3">
    <name type="scientific">Zea mays</name>
    <name type="common">Maize</name>
    <dbReference type="NCBI Taxonomy" id="4577"/>
    <lineage>
        <taxon>Eukaryota</taxon>
        <taxon>Viridiplantae</taxon>
        <taxon>Streptophyta</taxon>
        <taxon>Embryophyta</taxon>
        <taxon>Tracheophyta</taxon>
        <taxon>Spermatophyta</taxon>
        <taxon>Magnoliopsida</taxon>
        <taxon>Liliopsida</taxon>
        <taxon>Poales</taxon>
        <taxon>Poaceae</taxon>
        <taxon>PACMAD clade</taxon>
        <taxon>Panicoideae</taxon>
        <taxon>Andropogonodae</taxon>
        <taxon>Andropogoneae</taxon>
        <taxon>Tripsacinae</taxon>
        <taxon>Zea</taxon>
    </lineage>
</organism>
<accession>A0A1D6F5L7</accession>
<name>A0A1D6F5L7_MAIZE</name>
<feature type="compositionally biased region" description="Polar residues" evidence="1">
    <location>
        <begin position="78"/>
        <end position="91"/>
    </location>
</feature>
<feature type="chain" id="PRO_5010803950" evidence="2">
    <location>
        <begin position="17"/>
        <end position="154"/>
    </location>
</feature>
<dbReference type="EMBL" id="CM007648">
    <property type="protein sequence ID" value="ONM26581.1"/>
    <property type="molecule type" value="Genomic_DNA"/>
</dbReference>
<dbReference type="ExpressionAtlas" id="A0A1D6F5L7">
    <property type="expression patterns" value="baseline"/>
</dbReference>
<evidence type="ECO:0000256" key="2">
    <source>
        <dbReference type="SAM" id="SignalP"/>
    </source>
</evidence>
<feature type="signal peptide" evidence="2">
    <location>
        <begin position="1"/>
        <end position="16"/>
    </location>
</feature>
<feature type="non-terminal residue" evidence="3">
    <location>
        <position position="154"/>
    </location>
</feature>
<dbReference type="AlphaFoldDB" id="A0A1D6F5L7"/>
<feature type="region of interest" description="Disordered" evidence="1">
    <location>
        <begin position="76"/>
        <end position="96"/>
    </location>
</feature>
<feature type="region of interest" description="Disordered" evidence="1">
    <location>
        <begin position="131"/>
        <end position="154"/>
    </location>
</feature>
<reference evidence="3" key="1">
    <citation type="submission" date="2015-12" db="EMBL/GenBank/DDBJ databases">
        <title>Update maize B73 reference genome by single molecule sequencing technologies.</title>
        <authorList>
            <consortium name="Maize Genome Sequencing Project"/>
            <person name="Ware D."/>
        </authorList>
    </citation>
    <scope>NUCLEOTIDE SEQUENCE [LARGE SCALE GENOMIC DNA]</scope>
    <source>
        <tissue evidence="3">Seedling</tissue>
    </source>
</reference>
<sequence>MDRLWLWPLGVRRAAASWQLALRSAAAGRTLRLRFSLRAAVDKSAGCCSTSPVVPVADGTSARQLVSSKSGTKRTLCASDSQGIPGSSSVGAKSVTDGDATARLPLEPGIDGTNTQVIALATGIVSIDDDKEDDEGHVGGNNQKRHKRCTSWVW</sequence>
<evidence type="ECO:0000256" key="1">
    <source>
        <dbReference type="SAM" id="MobiDB-lite"/>
    </source>
</evidence>
<protein>
    <submittedName>
        <fullName evidence="3">Uncharacterized protein</fullName>
    </submittedName>
</protein>
<dbReference type="InParanoid" id="A0A1D6F5L7"/>
<proteinExistence type="predicted"/>
<keyword evidence="2" id="KW-0732">Signal</keyword>